<dbReference type="GO" id="GO:0005634">
    <property type="term" value="C:nucleus"/>
    <property type="evidence" value="ECO:0007669"/>
    <property type="project" value="UniProtKB-SubCell"/>
</dbReference>
<name>A0ABD3QD08_9STRA</name>
<dbReference type="InterPro" id="IPR013083">
    <property type="entry name" value="Znf_RING/FYVE/PHD"/>
</dbReference>
<evidence type="ECO:0000256" key="4">
    <source>
        <dbReference type="ARBA" id="ARBA00022679"/>
    </source>
</evidence>
<comment type="similarity">
    <text evidence="3">Belongs to the NSE2 family.</text>
</comment>
<evidence type="ECO:0000256" key="5">
    <source>
        <dbReference type="ARBA" id="ARBA00022723"/>
    </source>
</evidence>
<evidence type="ECO:0000256" key="11">
    <source>
        <dbReference type="SAM" id="MobiDB-lite"/>
    </source>
</evidence>
<evidence type="ECO:0000256" key="7">
    <source>
        <dbReference type="ARBA" id="ARBA00022786"/>
    </source>
</evidence>
<dbReference type="GO" id="GO:0008270">
    <property type="term" value="F:zinc ion binding"/>
    <property type="evidence" value="ECO:0007669"/>
    <property type="project" value="UniProtKB-KW"/>
</dbReference>
<dbReference type="CDD" id="cd16651">
    <property type="entry name" value="SPL-RING_NSE2"/>
    <property type="match status" value="1"/>
</dbReference>
<comment type="pathway">
    <text evidence="2">Protein modification; protein sumoylation.</text>
</comment>
<keyword evidence="5" id="KW-0479">Metal-binding</keyword>
<accession>A0ABD3QD08</accession>
<dbReference type="PROSITE" id="PS51044">
    <property type="entry name" value="ZF_SP_RING"/>
    <property type="match status" value="1"/>
</dbReference>
<comment type="caution">
    <text evidence="13">The sequence shown here is derived from an EMBL/GenBank/DDBJ whole genome shotgun (WGS) entry which is preliminary data.</text>
</comment>
<dbReference type="Pfam" id="PF11789">
    <property type="entry name" value="zf-Nse"/>
    <property type="match status" value="1"/>
</dbReference>
<keyword evidence="4" id="KW-0808">Transferase</keyword>
<evidence type="ECO:0000259" key="12">
    <source>
        <dbReference type="PROSITE" id="PS51044"/>
    </source>
</evidence>
<keyword evidence="8" id="KW-0862">Zinc</keyword>
<gene>
    <name evidence="13" type="ORF">HJC23_013488</name>
</gene>
<evidence type="ECO:0000256" key="9">
    <source>
        <dbReference type="ARBA" id="ARBA00023242"/>
    </source>
</evidence>
<dbReference type="Proteomes" id="UP001516023">
    <property type="component" value="Unassembled WGS sequence"/>
</dbReference>
<sequence length="279" mass="31882">MPPRHSTSRSGSASALLAATRAIESEDQYRRNVNKLQARTLILADHLIPGDGLETTLDANDDDDVKEFLLNCRERLKEIAVGNAKRMYEIDYFVEAVKEVKGDVMRRLQQAANVEGEDAVDYEAAIHQTIERVRERGENDRIRVPVEQHPMSIELRTRLGEKIKSSEDDDDLEIVNRSDDVHALKCPITGMLYEDPVKNKVCHHTYSRQGLQQLIKNKKTTCPVAGCSNRTLSLQQVEDDEVMTMKVTRFKKREEQEKKKRKLEEEDMDDGEGGFTVIQ</sequence>
<dbReference type="InterPro" id="IPR004181">
    <property type="entry name" value="Znf_MIZ"/>
</dbReference>
<evidence type="ECO:0000256" key="6">
    <source>
        <dbReference type="ARBA" id="ARBA00022771"/>
    </source>
</evidence>
<feature type="region of interest" description="Disordered" evidence="11">
    <location>
        <begin position="253"/>
        <end position="279"/>
    </location>
</feature>
<protein>
    <recommendedName>
        <fullName evidence="12">SP-RING-type domain-containing protein</fullName>
    </recommendedName>
</protein>
<dbReference type="EMBL" id="JABMIG020000053">
    <property type="protein sequence ID" value="KAL3797656.1"/>
    <property type="molecule type" value="Genomic_DNA"/>
</dbReference>
<proteinExistence type="inferred from homology"/>
<evidence type="ECO:0000313" key="13">
    <source>
        <dbReference type="EMBL" id="KAL3797656.1"/>
    </source>
</evidence>
<feature type="compositionally biased region" description="Basic and acidic residues" evidence="11">
    <location>
        <begin position="253"/>
        <end position="264"/>
    </location>
</feature>
<dbReference type="Gene3D" id="3.30.40.10">
    <property type="entry name" value="Zinc/RING finger domain, C3HC4 (zinc finger)"/>
    <property type="match status" value="1"/>
</dbReference>
<keyword evidence="14" id="KW-1185">Reference proteome</keyword>
<keyword evidence="6 10" id="KW-0863">Zinc-finger</keyword>
<evidence type="ECO:0000256" key="10">
    <source>
        <dbReference type="PROSITE-ProRule" id="PRU00452"/>
    </source>
</evidence>
<comment type="subcellular location">
    <subcellularLocation>
        <location evidence="1">Nucleus</location>
    </subcellularLocation>
</comment>
<dbReference type="InterPro" id="IPR026846">
    <property type="entry name" value="Nse2(Mms21)"/>
</dbReference>
<evidence type="ECO:0000256" key="3">
    <source>
        <dbReference type="ARBA" id="ARBA00008212"/>
    </source>
</evidence>
<evidence type="ECO:0000256" key="8">
    <source>
        <dbReference type="ARBA" id="ARBA00022833"/>
    </source>
</evidence>
<evidence type="ECO:0000256" key="1">
    <source>
        <dbReference type="ARBA" id="ARBA00004123"/>
    </source>
</evidence>
<feature type="domain" description="SP-RING-type" evidence="12">
    <location>
        <begin position="170"/>
        <end position="255"/>
    </location>
</feature>
<keyword evidence="7" id="KW-0833">Ubl conjugation pathway</keyword>
<dbReference type="GO" id="GO:0016740">
    <property type="term" value="F:transferase activity"/>
    <property type="evidence" value="ECO:0007669"/>
    <property type="project" value="UniProtKB-KW"/>
</dbReference>
<dbReference type="AlphaFoldDB" id="A0ABD3QD08"/>
<dbReference type="PANTHER" id="PTHR21330">
    <property type="entry name" value="E3 SUMO-PROTEIN LIGASE NSE2"/>
    <property type="match status" value="1"/>
</dbReference>
<evidence type="ECO:0000313" key="14">
    <source>
        <dbReference type="Proteomes" id="UP001516023"/>
    </source>
</evidence>
<keyword evidence="9" id="KW-0539">Nucleus</keyword>
<reference evidence="13 14" key="1">
    <citation type="journal article" date="2020" name="G3 (Bethesda)">
        <title>Improved Reference Genome for Cyclotella cryptica CCMP332, a Model for Cell Wall Morphogenesis, Salinity Adaptation, and Lipid Production in Diatoms (Bacillariophyta).</title>
        <authorList>
            <person name="Roberts W.R."/>
            <person name="Downey K.M."/>
            <person name="Ruck E.C."/>
            <person name="Traller J.C."/>
            <person name="Alverson A.J."/>
        </authorList>
    </citation>
    <scope>NUCLEOTIDE SEQUENCE [LARGE SCALE GENOMIC DNA]</scope>
    <source>
        <strain evidence="13 14">CCMP332</strain>
    </source>
</reference>
<dbReference type="PANTHER" id="PTHR21330:SF1">
    <property type="entry name" value="E3 SUMO-PROTEIN LIGASE NSE2"/>
    <property type="match status" value="1"/>
</dbReference>
<organism evidence="13 14">
    <name type="scientific">Cyclotella cryptica</name>
    <dbReference type="NCBI Taxonomy" id="29204"/>
    <lineage>
        <taxon>Eukaryota</taxon>
        <taxon>Sar</taxon>
        <taxon>Stramenopiles</taxon>
        <taxon>Ochrophyta</taxon>
        <taxon>Bacillariophyta</taxon>
        <taxon>Coscinodiscophyceae</taxon>
        <taxon>Thalassiosirophycidae</taxon>
        <taxon>Stephanodiscales</taxon>
        <taxon>Stephanodiscaceae</taxon>
        <taxon>Cyclotella</taxon>
    </lineage>
</organism>
<dbReference type="SUPFAM" id="SSF57850">
    <property type="entry name" value="RING/U-box"/>
    <property type="match status" value="1"/>
</dbReference>
<evidence type="ECO:0000256" key="2">
    <source>
        <dbReference type="ARBA" id="ARBA00004718"/>
    </source>
</evidence>